<accession>F4A1J5</accession>
<dbReference type="HAMAP" id="MF_00020">
    <property type="entry name" value="Acetate_kinase"/>
    <property type="match status" value="1"/>
</dbReference>
<dbReference type="InterPro" id="IPR023865">
    <property type="entry name" value="Aliphatic_acid_kinase_CS"/>
</dbReference>
<dbReference type="GO" id="GO:0000287">
    <property type="term" value="F:magnesium ion binding"/>
    <property type="evidence" value="ECO:0007669"/>
    <property type="project" value="UniProtKB-UniRule"/>
</dbReference>
<evidence type="ECO:0000256" key="6">
    <source>
        <dbReference type="ARBA" id="ARBA00022840"/>
    </source>
</evidence>
<dbReference type="UniPathway" id="UPA00340">
    <property type="reaction ID" value="UER00458"/>
</dbReference>
<dbReference type="EMBL" id="CP002360">
    <property type="protein sequence ID" value="AEE96029.1"/>
    <property type="molecule type" value="Genomic_DNA"/>
</dbReference>
<dbReference type="InterPro" id="IPR004372">
    <property type="entry name" value="Ac/propionate_kinase"/>
</dbReference>
<gene>
    <name evidence="7" type="primary">ackA</name>
    <name evidence="9" type="ordered locus">Mahau_0831</name>
</gene>
<dbReference type="EC" id="2.7.2.1" evidence="7"/>
<dbReference type="AlphaFoldDB" id="F4A1J5"/>
<dbReference type="GO" id="GO:0006085">
    <property type="term" value="P:acetyl-CoA biosynthetic process"/>
    <property type="evidence" value="ECO:0007669"/>
    <property type="project" value="UniProtKB-UniRule"/>
</dbReference>
<dbReference type="SUPFAM" id="SSF53067">
    <property type="entry name" value="Actin-like ATPase domain"/>
    <property type="match status" value="2"/>
</dbReference>
<name>F4A1J5_MAHA5</name>
<keyword evidence="6 7" id="KW-0067">ATP-binding</keyword>
<organism evidence="9 10">
    <name type="scientific">Mahella australiensis (strain DSM 15567 / CIP 107919 / 50-1 BON)</name>
    <dbReference type="NCBI Taxonomy" id="697281"/>
    <lineage>
        <taxon>Bacteria</taxon>
        <taxon>Bacillati</taxon>
        <taxon>Bacillota</taxon>
        <taxon>Clostridia</taxon>
        <taxon>Thermoanaerobacterales</taxon>
        <taxon>Thermoanaerobacterales Family IV. Incertae Sedis</taxon>
        <taxon>Mahella</taxon>
    </lineage>
</organism>
<comment type="function">
    <text evidence="7">Catalyzes the formation of acetyl phosphate from acetate and ATP. Can also catalyze the reverse reaction.</text>
</comment>
<evidence type="ECO:0000313" key="10">
    <source>
        <dbReference type="Proteomes" id="UP000008457"/>
    </source>
</evidence>
<dbReference type="PANTHER" id="PTHR21060">
    <property type="entry name" value="ACETATE KINASE"/>
    <property type="match status" value="1"/>
</dbReference>
<dbReference type="RefSeq" id="WP_013780459.1">
    <property type="nucleotide sequence ID" value="NC_015520.1"/>
</dbReference>
<feature type="binding site" evidence="7">
    <location>
        <position position="382"/>
    </location>
    <ligand>
        <name>Mg(2+)</name>
        <dbReference type="ChEBI" id="CHEBI:18420"/>
    </ligand>
</feature>
<evidence type="ECO:0000313" key="9">
    <source>
        <dbReference type="EMBL" id="AEE96029.1"/>
    </source>
</evidence>
<evidence type="ECO:0000256" key="3">
    <source>
        <dbReference type="ARBA" id="ARBA00022679"/>
    </source>
</evidence>
<dbReference type="PANTHER" id="PTHR21060:SF15">
    <property type="entry name" value="ACETATE KINASE-RELATED"/>
    <property type="match status" value="1"/>
</dbReference>
<evidence type="ECO:0000256" key="7">
    <source>
        <dbReference type="HAMAP-Rule" id="MF_00020"/>
    </source>
</evidence>
<dbReference type="Proteomes" id="UP000008457">
    <property type="component" value="Chromosome"/>
</dbReference>
<dbReference type="Gene3D" id="3.30.420.40">
    <property type="match status" value="2"/>
</dbReference>
<comment type="catalytic activity">
    <reaction evidence="7">
        <text>acetate + ATP = acetyl phosphate + ADP</text>
        <dbReference type="Rhea" id="RHEA:11352"/>
        <dbReference type="ChEBI" id="CHEBI:22191"/>
        <dbReference type="ChEBI" id="CHEBI:30089"/>
        <dbReference type="ChEBI" id="CHEBI:30616"/>
        <dbReference type="ChEBI" id="CHEBI:456216"/>
        <dbReference type="EC" id="2.7.2.1"/>
    </reaction>
</comment>
<reference evidence="10" key="1">
    <citation type="submission" date="2010-11" db="EMBL/GenBank/DDBJ databases">
        <title>The complete genome of Mahella australiensis DSM 15567.</title>
        <authorList>
            <consortium name="US DOE Joint Genome Institute (JGI-PGF)"/>
            <person name="Lucas S."/>
            <person name="Copeland A."/>
            <person name="Lapidus A."/>
            <person name="Bruce D."/>
            <person name="Goodwin L."/>
            <person name="Pitluck S."/>
            <person name="Kyrpides N."/>
            <person name="Mavromatis K."/>
            <person name="Pagani I."/>
            <person name="Ivanova N."/>
            <person name="Teshima H."/>
            <person name="Brettin T."/>
            <person name="Detter J.C."/>
            <person name="Han C."/>
            <person name="Tapia R."/>
            <person name="Land M."/>
            <person name="Hauser L."/>
            <person name="Markowitz V."/>
            <person name="Cheng J.-F."/>
            <person name="Hugenholtz P."/>
            <person name="Woyke T."/>
            <person name="Wu D."/>
            <person name="Spring S."/>
            <person name="Pukall R."/>
            <person name="Steenblock K."/>
            <person name="Schneider S."/>
            <person name="Klenk H.-P."/>
            <person name="Eisen J.A."/>
        </authorList>
    </citation>
    <scope>NUCLEOTIDE SEQUENCE [LARGE SCALE GENOMIC DNA]</scope>
    <source>
        <strain evidence="10">DSM 15567 / CIP 107919 / 50-1 BON</strain>
    </source>
</reference>
<keyword evidence="10" id="KW-1185">Reference proteome</keyword>
<feature type="site" description="Transition state stabilizer" evidence="7">
    <location>
        <position position="239"/>
    </location>
</feature>
<dbReference type="InterPro" id="IPR000890">
    <property type="entry name" value="Aliphatic_acid_kin_short-chain"/>
</dbReference>
<keyword evidence="5 7" id="KW-0418">Kinase</keyword>
<comment type="similarity">
    <text evidence="1 7 8">Belongs to the acetokinase family.</text>
</comment>
<dbReference type="HOGENOM" id="CLU_020352_0_1_9"/>
<comment type="subunit">
    <text evidence="7">Homodimer.</text>
</comment>
<dbReference type="GO" id="GO:0005737">
    <property type="term" value="C:cytoplasm"/>
    <property type="evidence" value="ECO:0007669"/>
    <property type="project" value="UniProtKB-SubCell"/>
</dbReference>
<keyword evidence="4 7" id="KW-0547">Nucleotide-binding</keyword>
<keyword evidence="7" id="KW-0460">Magnesium</keyword>
<comment type="pathway">
    <text evidence="7">Metabolic intermediate biosynthesis; acetyl-CoA biosynthesis; acetyl-CoA from acetate: step 1/2.</text>
</comment>
<dbReference type="STRING" id="697281.Mahau_0831"/>
<dbReference type="GO" id="GO:0005524">
    <property type="term" value="F:ATP binding"/>
    <property type="evidence" value="ECO:0007669"/>
    <property type="project" value="UniProtKB-KW"/>
</dbReference>
<dbReference type="GO" id="GO:0006083">
    <property type="term" value="P:acetate metabolic process"/>
    <property type="evidence" value="ECO:0007669"/>
    <property type="project" value="TreeGrafter"/>
</dbReference>
<evidence type="ECO:0000256" key="2">
    <source>
        <dbReference type="ARBA" id="ARBA00022490"/>
    </source>
</evidence>
<dbReference type="GO" id="GO:0008776">
    <property type="term" value="F:acetate kinase activity"/>
    <property type="evidence" value="ECO:0007669"/>
    <property type="project" value="UniProtKB-UniRule"/>
</dbReference>
<comment type="subcellular location">
    <subcellularLocation>
        <location evidence="7">Cytoplasm</location>
    </subcellularLocation>
</comment>
<dbReference type="eggNOG" id="COG0282">
    <property type="taxonomic scope" value="Bacteria"/>
</dbReference>
<dbReference type="InterPro" id="IPR043129">
    <property type="entry name" value="ATPase_NBD"/>
</dbReference>
<comment type="cofactor">
    <cofactor evidence="7">
        <name>Mg(2+)</name>
        <dbReference type="ChEBI" id="CHEBI:18420"/>
    </cofactor>
    <cofactor evidence="7">
        <name>Mn(2+)</name>
        <dbReference type="ChEBI" id="CHEBI:29035"/>
    </cofactor>
    <text evidence="7">Mg(2+). Can also accept Mn(2+).</text>
</comment>
<feature type="binding site" evidence="7">
    <location>
        <position position="14"/>
    </location>
    <ligand>
        <name>ATP</name>
        <dbReference type="ChEBI" id="CHEBI:30616"/>
    </ligand>
</feature>
<sequence length="398" mass="43468">MKILCLNCGGSSMKCQLIEMPGENTLAKADIDRMNTPQAILSYMVGDDKRLSQSVPEATFITGIEILMEKLKEDDIIAEDNGIDAIAHKLAHGAERFNKPTIIDEEVIEALERLYPLAPVHLPPAVKGIRACQKLLPAVPQFAVFETNFHQTLPPYAYIYGIPYEWYETYGIRKYGFHGTSHRYVTETAADLLGKDIKQLKMVSCHLGSGTSVAAVKYGKSVEISSGLTPQSGTIMSTRPGDFDPWVFPFAVEMTGMSVQEVSDTLVKRGGLLGISGVSGDMRDIQEAAAHGNERAQLALDVFCYHIKKYIGSFAAVMNGLDVLIFTGGIGEHSSGVRKKACDDMEFLGIKLDDDKNESVPVPHILSADNSQAVIMCVETNEELMVARQVYAIAQAGN</sequence>
<evidence type="ECO:0000256" key="8">
    <source>
        <dbReference type="RuleBase" id="RU003835"/>
    </source>
</evidence>
<keyword evidence="2 7" id="KW-0963">Cytoplasm</keyword>
<reference evidence="9 10" key="2">
    <citation type="journal article" date="2011" name="Stand. Genomic Sci.">
        <title>Complete genome sequence of Mahella australiensis type strain (50-1 BON).</title>
        <authorList>
            <person name="Sikorski J."/>
            <person name="Teshima H."/>
            <person name="Nolan M."/>
            <person name="Lucas S."/>
            <person name="Hammon N."/>
            <person name="Deshpande S."/>
            <person name="Cheng J.F."/>
            <person name="Pitluck S."/>
            <person name="Liolios K."/>
            <person name="Pagani I."/>
            <person name="Ivanova N."/>
            <person name="Huntemann M."/>
            <person name="Mavromatis K."/>
            <person name="Ovchinikova G."/>
            <person name="Pati A."/>
            <person name="Tapia R."/>
            <person name="Han C."/>
            <person name="Goodwin L."/>
            <person name="Chen A."/>
            <person name="Palaniappan K."/>
            <person name="Land M."/>
            <person name="Hauser L."/>
            <person name="Ngatchou-Djao O.D."/>
            <person name="Rohde M."/>
            <person name="Pukall R."/>
            <person name="Spring S."/>
            <person name="Abt B."/>
            <person name="Goker M."/>
            <person name="Detter J.C."/>
            <person name="Woyke T."/>
            <person name="Bristow J."/>
            <person name="Markowitz V."/>
            <person name="Hugenholtz P."/>
            <person name="Eisen J.A."/>
            <person name="Kyrpides N.C."/>
            <person name="Klenk H.P."/>
            <person name="Lapidus A."/>
        </authorList>
    </citation>
    <scope>NUCLEOTIDE SEQUENCE [LARGE SCALE GENOMIC DNA]</scope>
    <source>
        <strain evidence="10">DSM 15567 / CIP 107919 / 50-1 BON</strain>
    </source>
</reference>
<evidence type="ECO:0000256" key="1">
    <source>
        <dbReference type="ARBA" id="ARBA00008748"/>
    </source>
</evidence>
<evidence type="ECO:0000256" key="4">
    <source>
        <dbReference type="ARBA" id="ARBA00022741"/>
    </source>
</evidence>
<dbReference type="NCBIfam" id="TIGR00016">
    <property type="entry name" value="ackA"/>
    <property type="match status" value="1"/>
</dbReference>
<dbReference type="Pfam" id="PF00871">
    <property type="entry name" value="Acetate_kinase"/>
    <property type="match status" value="1"/>
</dbReference>
<feature type="binding site" evidence="7">
    <location>
        <begin position="329"/>
        <end position="333"/>
    </location>
    <ligand>
        <name>ATP</name>
        <dbReference type="ChEBI" id="CHEBI:30616"/>
    </ligand>
</feature>
<dbReference type="OrthoDB" id="9802453at2"/>
<dbReference type="PROSITE" id="PS01076">
    <property type="entry name" value="ACETATE_KINASE_2"/>
    <property type="match status" value="1"/>
</dbReference>
<keyword evidence="7" id="KW-0479">Metal-binding</keyword>
<dbReference type="CDD" id="cd24010">
    <property type="entry name" value="ASKHA_NBD_AcK_PK"/>
    <property type="match status" value="1"/>
</dbReference>
<dbReference type="PIRSF" id="PIRSF000722">
    <property type="entry name" value="Acetate_prop_kin"/>
    <property type="match status" value="1"/>
</dbReference>
<feature type="binding site" evidence="7">
    <location>
        <begin position="206"/>
        <end position="210"/>
    </location>
    <ligand>
        <name>ATP</name>
        <dbReference type="ChEBI" id="CHEBI:30616"/>
    </ligand>
</feature>
<keyword evidence="3 7" id="KW-0808">Transferase</keyword>
<feature type="site" description="Transition state stabilizer" evidence="7">
    <location>
        <position position="178"/>
    </location>
</feature>
<comment type="caution">
    <text evidence="7">Lacks conserved residue(s) required for the propagation of feature annotation.</text>
</comment>
<evidence type="ECO:0000256" key="5">
    <source>
        <dbReference type="ARBA" id="ARBA00022777"/>
    </source>
</evidence>
<feature type="binding site" evidence="7">
    <location>
        <position position="7"/>
    </location>
    <ligand>
        <name>Mg(2+)</name>
        <dbReference type="ChEBI" id="CHEBI:18420"/>
    </ligand>
</feature>
<protein>
    <recommendedName>
        <fullName evidence="7">Acetate kinase</fullName>
        <ecNumber evidence="7">2.7.2.1</ecNumber>
    </recommendedName>
    <alternativeName>
        <fullName evidence="7">Acetokinase</fullName>
    </alternativeName>
</protein>
<dbReference type="KEGG" id="mas:Mahau_0831"/>
<dbReference type="PRINTS" id="PR00471">
    <property type="entry name" value="ACETATEKNASE"/>
</dbReference>
<proteinExistence type="inferred from homology"/>
<feature type="binding site" evidence="7">
    <location>
        <begin position="281"/>
        <end position="283"/>
    </location>
    <ligand>
        <name>ATP</name>
        <dbReference type="ChEBI" id="CHEBI:30616"/>
    </ligand>
</feature>